<evidence type="ECO:0000313" key="3">
    <source>
        <dbReference type="Proteomes" id="UP000187406"/>
    </source>
</evidence>
<dbReference type="Proteomes" id="UP000187406">
    <property type="component" value="Unassembled WGS sequence"/>
</dbReference>
<dbReference type="InterPro" id="IPR019557">
    <property type="entry name" value="AminoTfrase-like_pln_mobile"/>
</dbReference>
<dbReference type="GO" id="GO:0010073">
    <property type="term" value="P:meristem maintenance"/>
    <property type="evidence" value="ECO:0007669"/>
    <property type="project" value="InterPro"/>
</dbReference>
<evidence type="ECO:0000259" key="1">
    <source>
        <dbReference type="Pfam" id="PF10536"/>
    </source>
</evidence>
<dbReference type="AlphaFoldDB" id="A0A1Q3B0S7"/>
<comment type="caution">
    <text evidence="2">The sequence shown here is derived from an EMBL/GenBank/DDBJ whole genome shotgun (WGS) entry which is preliminary data.</text>
</comment>
<dbReference type="EMBL" id="BDDD01000212">
    <property type="protein sequence ID" value="GAV61579.1"/>
    <property type="molecule type" value="Genomic_DNA"/>
</dbReference>
<evidence type="ECO:0000313" key="2">
    <source>
        <dbReference type="EMBL" id="GAV61579.1"/>
    </source>
</evidence>
<dbReference type="InterPro" id="IPR044824">
    <property type="entry name" value="MAIN-like"/>
</dbReference>
<proteinExistence type="predicted"/>
<gene>
    <name evidence="2" type="ORF">CFOL_v3_05106</name>
</gene>
<accession>A0A1Q3B0S7</accession>
<feature type="domain" description="Aminotransferase-like plant mobile" evidence="1">
    <location>
        <begin position="1"/>
        <end position="142"/>
    </location>
</feature>
<name>A0A1Q3B0S7_CEPFO</name>
<feature type="non-terminal residue" evidence="2">
    <location>
        <position position="1"/>
    </location>
</feature>
<dbReference type="Pfam" id="PF10536">
    <property type="entry name" value="PMD"/>
    <property type="match status" value="1"/>
</dbReference>
<dbReference type="InParanoid" id="A0A1Q3B0S7"/>
<organism evidence="2 3">
    <name type="scientific">Cephalotus follicularis</name>
    <name type="common">Albany pitcher plant</name>
    <dbReference type="NCBI Taxonomy" id="3775"/>
    <lineage>
        <taxon>Eukaryota</taxon>
        <taxon>Viridiplantae</taxon>
        <taxon>Streptophyta</taxon>
        <taxon>Embryophyta</taxon>
        <taxon>Tracheophyta</taxon>
        <taxon>Spermatophyta</taxon>
        <taxon>Magnoliopsida</taxon>
        <taxon>eudicotyledons</taxon>
        <taxon>Gunneridae</taxon>
        <taxon>Pentapetalae</taxon>
        <taxon>rosids</taxon>
        <taxon>fabids</taxon>
        <taxon>Oxalidales</taxon>
        <taxon>Cephalotaceae</taxon>
        <taxon>Cephalotus</taxon>
    </lineage>
</organism>
<reference evidence="3" key="1">
    <citation type="submission" date="2016-04" db="EMBL/GenBank/DDBJ databases">
        <title>Cephalotus genome sequencing.</title>
        <authorList>
            <person name="Fukushima K."/>
            <person name="Hasebe M."/>
            <person name="Fang X."/>
        </authorList>
    </citation>
    <scope>NUCLEOTIDE SEQUENCE [LARGE SCALE GENOMIC DNA]</scope>
    <source>
        <strain evidence="3">cv. St1</strain>
    </source>
</reference>
<dbReference type="STRING" id="3775.A0A1Q3B0S7"/>
<sequence>THTFITSFGEISYSLEDVVAQFHLPLFGDENVQSLTASPVENRMNTTLIESLKASNVGSARATFSSWIKYHFDSDVDEKKAVFIAFWLSRYVFLRLLVDGVNKGLIMLAIKISKGDMFPLAPLFVRSWYKRLDLYKKSMEASLE</sequence>
<dbReference type="OrthoDB" id="1937804at2759"/>
<dbReference type="PANTHER" id="PTHR46033:SF80">
    <property type="entry name" value="PROTEIN MAIN-LIKE 2-LIKE"/>
    <property type="match status" value="1"/>
</dbReference>
<feature type="non-terminal residue" evidence="2">
    <location>
        <position position="144"/>
    </location>
</feature>
<protein>
    <submittedName>
        <fullName evidence="2">PMD domain-containing protein</fullName>
    </submittedName>
</protein>
<dbReference type="PANTHER" id="PTHR46033">
    <property type="entry name" value="PROTEIN MAIN-LIKE 2"/>
    <property type="match status" value="1"/>
</dbReference>
<keyword evidence="3" id="KW-1185">Reference proteome</keyword>